<dbReference type="Proteomes" id="UP000009319">
    <property type="component" value="Unassembled WGS sequence"/>
</dbReference>
<proteinExistence type="predicted"/>
<dbReference type="Gene3D" id="3.40.50.2300">
    <property type="match status" value="1"/>
</dbReference>
<dbReference type="InterPro" id="IPR039420">
    <property type="entry name" value="WalR-like"/>
</dbReference>
<dbReference type="eggNOG" id="COG0745">
    <property type="taxonomic scope" value="Bacteria"/>
</dbReference>
<dbReference type="PANTHER" id="PTHR48111:SF40">
    <property type="entry name" value="PHOSPHATE REGULON TRANSCRIPTIONAL REGULATORY PROTEIN PHOB"/>
    <property type="match status" value="1"/>
</dbReference>
<dbReference type="GO" id="GO:0000156">
    <property type="term" value="F:phosphorelay response regulator activity"/>
    <property type="evidence" value="ECO:0007669"/>
    <property type="project" value="TreeGrafter"/>
</dbReference>
<evidence type="ECO:0000259" key="6">
    <source>
        <dbReference type="PROSITE" id="PS50110"/>
    </source>
</evidence>
<keyword evidence="3 5" id="KW-0238">DNA-binding</keyword>
<dbReference type="Gene3D" id="1.10.10.10">
    <property type="entry name" value="Winged helix-like DNA-binding domain superfamily/Winged helix DNA-binding domain"/>
    <property type="match status" value="1"/>
</dbReference>
<reference evidence="8 9" key="1">
    <citation type="journal article" date="2013" name="Genome Announc.">
        <title>Draft Genome Sequence of Rhizobium mesoamericanum STM3625, a Nitrogen-Fixing Symbiont of Mimosa pudica Isolated in French Guiana (South America).</title>
        <authorList>
            <person name="Moulin L."/>
            <person name="Mornico D."/>
            <person name="Melkonian R."/>
            <person name="Klonowska A."/>
        </authorList>
    </citation>
    <scope>NUCLEOTIDE SEQUENCE [LARGE SCALE GENOMIC DNA]</scope>
    <source>
        <strain evidence="8 9">STM3625</strain>
    </source>
</reference>
<dbReference type="AlphaFoldDB" id="K0Q6A9"/>
<gene>
    <name evidence="8" type="ORF">BN77_p10825</name>
</gene>
<dbReference type="SUPFAM" id="SSF52172">
    <property type="entry name" value="CheY-like"/>
    <property type="match status" value="1"/>
</dbReference>
<evidence type="ECO:0000256" key="2">
    <source>
        <dbReference type="ARBA" id="ARBA00023012"/>
    </source>
</evidence>
<dbReference type="GO" id="GO:0005829">
    <property type="term" value="C:cytosol"/>
    <property type="evidence" value="ECO:0007669"/>
    <property type="project" value="TreeGrafter"/>
</dbReference>
<name>K0Q6A9_9HYPH</name>
<keyword evidence="9" id="KW-1185">Reference proteome</keyword>
<dbReference type="Pfam" id="PF00486">
    <property type="entry name" value="Trans_reg_C"/>
    <property type="match status" value="1"/>
</dbReference>
<feature type="modified residue" description="4-aspartylphosphate" evidence="4">
    <location>
        <position position="53"/>
    </location>
</feature>
<comment type="caution">
    <text evidence="8">The sequence shown here is derived from an EMBL/GenBank/DDBJ whole genome shotgun (WGS) entry which is preliminary data.</text>
</comment>
<dbReference type="InterPro" id="IPR016032">
    <property type="entry name" value="Sig_transdc_resp-reg_C-effctor"/>
</dbReference>
<dbReference type="RefSeq" id="WP_007536906.1">
    <property type="nucleotide sequence ID" value="NZ_HF536773.1"/>
</dbReference>
<evidence type="ECO:0000313" key="9">
    <source>
        <dbReference type="Proteomes" id="UP000009319"/>
    </source>
</evidence>
<dbReference type="InterPro" id="IPR036388">
    <property type="entry name" value="WH-like_DNA-bd_sf"/>
</dbReference>
<evidence type="ECO:0000256" key="4">
    <source>
        <dbReference type="PROSITE-ProRule" id="PRU00169"/>
    </source>
</evidence>
<protein>
    <submittedName>
        <fullName evidence="8">Putative two component transcriptional regulator, winged helix family</fullName>
    </submittedName>
</protein>
<dbReference type="PROSITE" id="PS50110">
    <property type="entry name" value="RESPONSE_REGULATORY"/>
    <property type="match status" value="1"/>
</dbReference>
<evidence type="ECO:0000256" key="1">
    <source>
        <dbReference type="ARBA" id="ARBA00022553"/>
    </source>
</evidence>
<dbReference type="GO" id="GO:0000976">
    <property type="term" value="F:transcription cis-regulatory region binding"/>
    <property type="evidence" value="ECO:0007669"/>
    <property type="project" value="TreeGrafter"/>
</dbReference>
<evidence type="ECO:0000256" key="5">
    <source>
        <dbReference type="PROSITE-ProRule" id="PRU01091"/>
    </source>
</evidence>
<dbReference type="InterPro" id="IPR001789">
    <property type="entry name" value="Sig_transdc_resp-reg_receiver"/>
</dbReference>
<dbReference type="SMART" id="SM00862">
    <property type="entry name" value="Trans_reg_C"/>
    <property type="match status" value="1"/>
</dbReference>
<dbReference type="STRING" id="1211777.BN77_p10825"/>
<dbReference type="SUPFAM" id="SSF46894">
    <property type="entry name" value="C-terminal effector domain of the bipartite response regulators"/>
    <property type="match status" value="1"/>
</dbReference>
<keyword evidence="1 4" id="KW-0597">Phosphoprotein</keyword>
<dbReference type="PANTHER" id="PTHR48111">
    <property type="entry name" value="REGULATOR OF RPOS"/>
    <property type="match status" value="1"/>
</dbReference>
<feature type="domain" description="OmpR/PhoB-type" evidence="7">
    <location>
        <begin position="120"/>
        <end position="218"/>
    </location>
</feature>
<dbReference type="HOGENOM" id="CLU_000445_30_4_5"/>
<evidence type="ECO:0000259" key="7">
    <source>
        <dbReference type="PROSITE" id="PS51755"/>
    </source>
</evidence>
<sequence>MRPTIVIGSGDGDLCFIARYLLDQAGYETNLQPEADDTVLAVRRVSACALLIDGRLPGAISTCEALCTLRAQRQLVVVALVDPGAHGQGLAFLNAGADEVFTRPVPPTHLVRALIAPVANRRLIHGDLKMDLSARRVWRASVPLYLPRIEFAILRCFLLDPDRVFDRRTIIRNCWPNRVFVDPKTVNVHVGRLRKRLQAKGASDPIRSVRGIGYGLQAADLSEVKGGGNGV</sequence>
<dbReference type="PROSITE" id="PS51755">
    <property type="entry name" value="OMPR_PHOB"/>
    <property type="match status" value="1"/>
</dbReference>
<keyword evidence="2" id="KW-0902">Two-component regulatory system</keyword>
<dbReference type="InterPro" id="IPR001867">
    <property type="entry name" value="OmpR/PhoB-type_DNA-bd"/>
</dbReference>
<dbReference type="CDD" id="cd00383">
    <property type="entry name" value="trans_reg_C"/>
    <property type="match status" value="1"/>
</dbReference>
<feature type="DNA-binding region" description="OmpR/PhoB-type" evidence="5">
    <location>
        <begin position="120"/>
        <end position="218"/>
    </location>
</feature>
<dbReference type="EMBL" id="CANI01000045">
    <property type="protein sequence ID" value="CCM79539.1"/>
    <property type="molecule type" value="Genomic_DNA"/>
</dbReference>
<accession>K0Q6A9</accession>
<evidence type="ECO:0000313" key="8">
    <source>
        <dbReference type="EMBL" id="CCM79539.1"/>
    </source>
</evidence>
<organism evidence="8 9">
    <name type="scientific">Rhizobium mesoamericanum STM3625</name>
    <dbReference type="NCBI Taxonomy" id="1211777"/>
    <lineage>
        <taxon>Bacteria</taxon>
        <taxon>Pseudomonadati</taxon>
        <taxon>Pseudomonadota</taxon>
        <taxon>Alphaproteobacteria</taxon>
        <taxon>Hyphomicrobiales</taxon>
        <taxon>Rhizobiaceae</taxon>
        <taxon>Rhizobium/Agrobacterium group</taxon>
        <taxon>Rhizobium</taxon>
    </lineage>
</organism>
<dbReference type="InterPro" id="IPR011006">
    <property type="entry name" value="CheY-like_superfamily"/>
</dbReference>
<dbReference type="GO" id="GO:0032993">
    <property type="term" value="C:protein-DNA complex"/>
    <property type="evidence" value="ECO:0007669"/>
    <property type="project" value="TreeGrafter"/>
</dbReference>
<dbReference type="GO" id="GO:0006355">
    <property type="term" value="P:regulation of DNA-templated transcription"/>
    <property type="evidence" value="ECO:0007669"/>
    <property type="project" value="InterPro"/>
</dbReference>
<feature type="domain" description="Response regulatory" evidence="6">
    <location>
        <begin position="4"/>
        <end position="118"/>
    </location>
</feature>
<evidence type="ECO:0000256" key="3">
    <source>
        <dbReference type="ARBA" id="ARBA00023125"/>
    </source>
</evidence>